<keyword evidence="9" id="KW-1185">Reference proteome</keyword>
<feature type="domain" description="SusD-like N-terminal" evidence="7">
    <location>
        <begin position="85"/>
        <end position="231"/>
    </location>
</feature>
<keyword evidence="5" id="KW-0998">Cell outer membrane</keyword>
<evidence type="ECO:0000313" key="9">
    <source>
        <dbReference type="Proteomes" id="UP000601055"/>
    </source>
</evidence>
<organism evidence="8 9">
    <name type="scientific">Pedobacter planticolens</name>
    <dbReference type="NCBI Taxonomy" id="2679964"/>
    <lineage>
        <taxon>Bacteria</taxon>
        <taxon>Pseudomonadati</taxon>
        <taxon>Bacteroidota</taxon>
        <taxon>Sphingobacteriia</taxon>
        <taxon>Sphingobacteriales</taxon>
        <taxon>Sphingobacteriaceae</taxon>
        <taxon>Pedobacter</taxon>
    </lineage>
</organism>
<keyword evidence="3" id="KW-0732">Signal</keyword>
<comment type="subcellular location">
    <subcellularLocation>
        <location evidence="1">Cell outer membrane</location>
    </subcellularLocation>
</comment>
<dbReference type="RefSeq" id="WP_182922709.1">
    <property type="nucleotide sequence ID" value="NZ_WNXD01000002.1"/>
</dbReference>
<sequence>MKYFKYIYRIAAVAILFISCNKDVLDRPPLTTYVNGEFWRNEDDLRLFGNGFYTNYFNGYNTAFGVDYAPVRGYTFSDDLTSRNAQTSFESSIPSSRGTTSETEAWLTTYAGPSWNFSWVRKANIFLNRIETVAKPNISADAYKHWTAVARFFRGYEYSRLVSVFGDVPYFDKELSDTELPLLYKDRDSRGLVMDKVYDDFKYVLANMRNTDGVQNLNRYIAAAYISRFMLFEGTYEHYHGLDAARAKKYLEFAVEAGDIVMANSAYSFTSDFKALFSSESLASNKEVLMYRTYDGALGITHSIGSYSNGTEVNTQDANLVLAKAFIVNDGNVWQNTPIAAAKTFRMHDLVATRDPRFEATFIDTAMITSASLLYGYKFASKDAISYYGGAKGPYPAIWGSSTNTNDAPVMRLGEVVLNWIEAKAVLAEYLGGPGVTQGDLDKSINAIRNRPIEAAALTKYPTLTKTPKLVLGAYPVDPVRDADVPALIWEIRRERRMEFAYEGFRLLDIKRWMKLNYMNFSTNPDYFLGPWVDLNNTPLLKTTYLTTANINVVKVKKMDGTIVIWNGSNAANMIGFWMITNATNRNAFTDKSYLSPVGLTQIQQYKEKGYTLTQTTGW</sequence>
<dbReference type="Gene3D" id="1.25.40.390">
    <property type="match status" value="1"/>
</dbReference>
<keyword evidence="4" id="KW-0472">Membrane</keyword>
<accession>A0A923DZN1</accession>
<evidence type="ECO:0000256" key="3">
    <source>
        <dbReference type="ARBA" id="ARBA00022729"/>
    </source>
</evidence>
<gene>
    <name evidence="8" type="ORF">GM921_11100</name>
</gene>
<proteinExistence type="inferred from homology"/>
<evidence type="ECO:0000259" key="7">
    <source>
        <dbReference type="Pfam" id="PF14322"/>
    </source>
</evidence>
<reference evidence="8" key="1">
    <citation type="submission" date="2019-11" db="EMBL/GenBank/DDBJ databases">
        <title>Description of Pedobacter sp. LMG 31464T.</title>
        <authorList>
            <person name="Carlier A."/>
            <person name="Qi S."/>
            <person name="Vandamme P."/>
        </authorList>
    </citation>
    <scope>NUCLEOTIDE SEQUENCE</scope>
    <source>
        <strain evidence="8">LMG 31464</strain>
    </source>
</reference>
<dbReference type="Pfam" id="PF07980">
    <property type="entry name" value="SusD_RagB"/>
    <property type="match status" value="1"/>
</dbReference>
<evidence type="ECO:0000313" key="8">
    <source>
        <dbReference type="EMBL" id="MBB2146035.1"/>
    </source>
</evidence>
<evidence type="ECO:0000256" key="5">
    <source>
        <dbReference type="ARBA" id="ARBA00023237"/>
    </source>
</evidence>
<dbReference type="InterPro" id="IPR012944">
    <property type="entry name" value="SusD_RagB_dom"/>
</dbReference>
<evidence type="ECO:0000256" key="2">
    <source>
        <dbReference type="ARBA" id="ARBA00006275"/>
    </source>
</evidence>
<dbReference type="InterPro" id="IPR011990">
    <property type="entry name" value="TPR-like_helical_dom_sf"/>
</dbReference>
<dbReference type="PROSITE" id="PS51257">
    <property type="entry name" value="PROKAR_LIPOPROTEIN"/>
    <property type="match status" value="1"/>
</dbReference>
<dbReference type="AlphaFoldDB" id="A0A923DZN1"/>
<evidence type="ECO:0000256" key="1">
    <source>
        <dbReference type="ARBA" id="ARBA00004442"/>
    </source>
</evidence>
<name>A0A923DZN1_9SPHI</name>
<evidence type="ECO:0000259" key="6">
    <source>
        <dbReference type="Pfam" id="PF07980"/>
    </source>
</evidence>
<dbReference type="Proteomes" id="UP000601055">
    <property type="component" value="Unassembled WGS sequence"/>
</dbReference>
<comment type="caution">
    <text evidence="8">The sequence shown here is derived from an EMBL/GenBank/DDBJ whole genome shotgun (WGS) entry which is preliminary data.</text>
</comment>
<protein>
    <submittedName>
        <fullName evidence="8">RagB/SusD family nutrient uptake outer membrane protein</fullName>
    </submittedName>
</protein>
<dbReference type="EMBL" id="WNXD01000002">
    <property type="protein sequence ID" value="MBB2146035.1"/>
    <property type="molecule type" value="Genomic_DNA"/>
</dbReference>
<dbReference type="InterPro" id="IPR033985">
    <property type="entry name" value="SusD-like_N"/>
</dbReference>
<comment type="similarity">
    <text evidence="2">Belongs to the SusD family.</text>
</comment>
<feature type="domain" description="RagB/SusD" evidence="6">
    <location>
        <begin position="314"/>
        <end position="619"/>
    </location>
</feature>
<evidence type="ECO:0000256" key="4">
    <source>
        <dbReference type="ARBA" id="ARBA00023136"/>
    </source>
</evidence>
<dbReference type="GO" id="GO:0009279">
    <property type="term" value="C:cell outer membrane"/>
    <property type="evidence" value="ECO:0007669"/>
    <property type="project" value="UniProtKB-SubCell"/>
</dbReference>
<dbReference type="SUPFAM" id="SSF48452">
    <property type="entry name" value="TPR-like"/>
    <property type="match status" value="1"/>
</dbReference>
<dbReference type="Pfam" id="PF14322">
    <property type="entry name" value="SusD-like_3"/>
    <property type="match status" value="1"/>
</dbReference>